<name>A0A6A6J2B3_9PLEO</name>
<dbReference type="GeneID" id="54585862"/>
<feature type="domain" description="RING-type" evidence="6">
    <location>
        <begin position="623"/>
        <end position="671"/>
    </location>
</feature>
<gene>
    <name evidence="7" type="ORF">BU26DRAFT_558141</name>
</gene>
<evidence type="ECO:0000256" key="5">
    <source>
        <dbReference type="SAM" id="MobiDB-lite"/>
    </source>
</evidence>
<evidence type="ECO:0000313" key="7">
    <source>
        <dbReference type="EMBL" id="KAF2256698.1"/>
    </source>
</evidence>
<reference evidence="7" key="1">
    <citation type="journal article" date="2020" name="Stud. Mycol.">
        <title>101 Dothideomycetes genomes: a test case for predicting lifestyles and emergence of pathogens.</title>
        <authorList>
            <person name="Haridas S."/>
            <person name="Albert R."/>
            <person name="Binder M."/>
            <person name="Bloem J."/>
            <person name="Labutti K."/>
            <person name="Salamov A."/>
            <person name="Andreopoulos B."/>
            <person name="Baker S."/>
            <person name="Barry K."/>
            <person name="Bills G."/>
            <person name="Bluhm B."/>
            <person name="Cannon C."/>
            <person name="Castanera R."/>
            <person name="Culley D."/>
            <person name="Daum C."/>
            <person name="Ezra D."/>
            <person name="Gonzalez J."/>
            <person name="Henrissat B."/>
            <person name="Kuo A."/>
            <person name="Liang C."/>
            <person name="Lipzen A."/>
            <person name="Lutzoni F."/>
            <person name="Magnuson J."/>
            <person name="Mondo S."/>
            <person name="Nolan M."/>
            <person name="Ohm R."/>
            <person name="Pangilinan J."/>
            <person name="Park H.-J."/>
            <person name="Ramirez L."/>
            <person name="Alfaro M."/>
            <person name="Sun H."/>
            <person name="Tritt A."/>
            <person name="Yoshinaga Y."/>
            <person name="Zwiers L.-H."/>
            <person name="Turgeon B."/>
            <person name="Goodwin S."/>
            <person name="Spatafora J."/>
            <person name="Crous P."/>
            <person name="Grigoriev I."/>
        </authorList>
    </citation>
    <scope>NUCLEOTIDE SEQUENCE</scope>
    <source>
        <strain evidence="7">CBS 122368</strain>
    </source>
</reference>
<evidence type="ECO:0000259" key="6">
    <source>
        <dbReference type="PROSITE" id="PS50089"/>
    </source>
</evidence>
<accession>A0A6A6J2B3</accession>
<proteinExistence type="predicted"/>
<evidence type="ECO:0000256" key="1">
    <source>
        <dbReference type="ARBA" id="ARBA00022723"/>
    </source>
</evidence>
<sequence length="718" mass="80385">MVTTTSRKKDNGEGESQNEGDADCNDIRQADSLPSPATQLSDRAHTVSPPLRMADHLAECWQSYSIEEGQEDLTQSDTKDMPNACDKVLVVADDQPSTKNQIRLHEMLIAHANAHHGVQNDFSIGENYSDDPRRPSQSLKDGCGIEVTFHRAPRMPDDNKLHQLPGSLGTFELYNVESYTGHLPMSIREVGGVFLGMWQREAMWINFEVNQISRWAVRVFIGRINAVSGLIMDQDQGASGETAAQDYLVVPGQRWLDGICVARGVVRQFIAMPLGSGYTVEGQKTTEERYGGLQIEVTPEFVKGLRWWVLESNKPNGRASLDWTTWIDEFRNPAELGLQIGDVLCAYEQPHLDQATVALFGEDNELVLEKDHGSDTKGHSPSKKKIWEPDKNEPLVQATECELEKVKMVVAAKFAKLDRKGDDEDVPKGKCAVDVVKEMRVADDEKKKWEFEKAAANERKRSVGQQADEDRPLESLEYPFNDGDVHAGDSVEAASEIDEDQLEDVKVKDITTMGLAAGGKLIQDIYKDPYPANIWNHAAARIIHVHMLDPVSCEKVTHVVPIPPPMDVETYAEMGGEFYVVEEKVDQRLEGGDFDNVKSVSQMDELMGLSTEEDFDPLKPRMCRQCERRLCDCIIRPCDHPFCNVCIRKLEEEGEPDSILARKNWKCPSCNGGVSHVAGFSAPMNLPGEEPMRMKVPVHVLEIDDGRVRFSSIQKTRI</sequence>
<keyword evidence="3" id="KW-0862">Zinc</keyword>
<dbReference type="InterPro" id="IPR001841">
    <property type="entry name" value="Znf_RING"/>
</dbReference>
<dbReference type="PROSITE" id="PS50089">
    <property type="entry name" value="ZF_RING_2"/>
    <property type="match status" value="1"/>
</dbReference>
<dbReference type="EMBL" id="ML987189">
    <property type="protein sequence ID" value="KAF2256698.1"/>
    <property type="molecule type" value="Genomic_DNA"/>
</dbReference>
<dbReference type="OrthoDB" id="428577at2759"/>
<keyword evidence="2 4" id="KW-0863">Zinc-finger</keyword>
<dbReference type="InterPro" id="IPR017907">
    <property type="entry name" value="Znf_RING_CS"/>
</dbReference>
<dbReference type="RefSeq" id="XP_033691702.1">
    <property type="nucleotide sequence ID" value="XM_033832532.1"/>
</dbReference>
<evidence type="ECO:0000313" key="8">
    <source>
        <dbReference type="Proteomes" id="UP000800094"/>
    </source>
</evidence>
<dbReference type="AlphaFoldDB" id="A0A6A6J2B3"/>
<keyword evidence="1" id="KW-0479">Metal-binding</keyword>
<feature type="region of interest" description="Disordered" evidence="5">
    <location>
        <begin position="1"/>
        <end position="44"/>
    </location>
</feature>
<dbReference type="Proteomes" id="UP000800094">
    <property type="component" value="Unassembled WGS sequence"/>
</dbReference>
<keyword evidence="8" id="KW-1185">Reference proteome</keyword>
<evidence type="ECO:0000256" key="2">
    <source>
        <dbReference type="ARBA" id="ARBA00022771"/>
    </source>
</evidence>
<evidence type="ECO:0000256" key="4">
    <source>
        <dbReference type="PROSITE-ProRule" id="PRU00175"/>
    </source>
</evidence>
<protein>
    <recommendedName>
        <fullName evidence="6">RING-type domain-containing protein</fullName>
    </recommendedName>
</protein>
<dbReference type="SUPFAM" id="SSF57850">
    <property type="entry name" value="RING/U-box"/>
    <property type="match status" value="1"/>
</dbReference>
<organism evidence="7 8">
    <name type="scientific">Trematosphaeria pertusa</name>
    <dbReference type="NCBI Taxonomy" id="390896"/>
    <lineage>
        <taxon>Eukaryota</taxon>
        <taxon>Fungi</taxon>
        <taxon>Dikarya</taxon>
        <taxon>Ascomycota</taxon>
        <taxon>Pezizomycotina</taxon>
        <taxon>Dothideomycetes</taxon>
        <taxon>Pleosporomycetidae</taxon>
        <taxon>Pleosporales</taxon>
        <taxon>Massarineae</taxon>
        <taxon>Trematosphaeriaceae</taxon>
        <taxon>Trematosphaeria</taxon>
    </lineage>
</organism>
<evidence type="ECO:0000256" key="3">
    <source>
        <dbReference type="ARBA" id="ARBA00022833"/>
    </source>
</evidence>
<dbReference type="PROSITE" id="PS00518">
    <property type="entry name" value="ZF_RING_1"/>
    <property type="match status" value="1"/>
</dbReference>
<dbReference type="GO" id="GO:0008270">
    <property type="term" value="F:zinc ion binding"/>
    <property type="evidence" value="ECO:0007669"/>
    <property type="project" value="UniProtKB-KW"/>
</dbReference>